<protein>
    <submittedName>
        <fullName evidence="1">Thioesterase family protein</fullName>
    </submittedName>
</protein>
<reference evidence="1" key="1">
    <citation type="submission" date="2022-11" db="EMBL/GenBank/DDBJ databases">
        <title>Minimal conservation of predation-associated metabolite biosynthetic gene clusters underscores biosynthetic potential of Myxococcota including descriptions for ten novel species: Archangium lansinium sp. nov., Myxococcus landrumus sp. nov., Nannocystis bai.</title>
        <authorList>
            <person name="Ahearne A."/>
            <person name="Stevens C."/>
            <person name="Dowd S."/>
        </authorList>
    </citation>
    <scope>NUCLEOTIDE SEQUENCE</scope>
    <source>
        <strain evidence="1">Fl3</strain>
    </source>
</reference>
<gene>
    <name evidence="1" type="ORF">O0S08_05115</name>
</gene>
<accession>A0ABY7H8T9</accession>
<dbReference type="InterPro" id="IPR050563">
    <property type="entry name" value="4-hydroxybenzoyl-CoA_TE"/>
</dbReference>
<dbReference type="CDD" id="cd00586">
    <property type="entry name" value="4HBT"/>
    <property type="match status" value="1"/>
</dbReference>
<organism evidence="1 2">
    <name type="scientific">Nannocystis punicea</name>
    <dbReference type="NCBI Taxonomy" id="2995304"/>
    <lineage>
        <taxon>Bacteria</taxon>
        <taxon>Pseudomonadati</taxon>
        <taxon>Myxococcota</taxon>
        <taxon>Polyangia</taxon>
        <taxon>Nannocystales</taxon>
        <taxon>Nannocystaceae</taxon>
        <taxon>Nannocystis</taxon>
    </lineage>
</organism>
<dbReference type="PANTHER" id="PTHR31793:SF39">
    <property type="entry name" value="THIOESTERASE_THIOL ESTER DEHYDRASE-ISOMERASE"/>
    <property type="match status" value="1"/>
</dbReference>
<dbReference type="Proteomes" id="UP001164459">
    <property type="component" value="Chromosome"/>
</dbReference>
<proteinExistence type="predicted"/>
<evidence type="ECO:0000313" key="1">
    <source>
        <dbReference type="EMBL" id="WAS95522.1"/>
    </source>
</evidence>
<dbReference type="InterPro" id="IPR029069">
    <property type="entry name" value="HotDog_dom_sf"/>
</dbReference>
<name>A0ABY7H8T9_9BACT</name>
<dbReference type="RefSeq" id="WP_269037862.1">
    <property type="nucleotide sequence ID" value="NZ_CP114040.1"/>
</dbReference>
<dbReference type="EMBL" id="CP114040">
    <property type="protein sequence ID" value="WAS95522.1"/>
    <property type="molecule type" value="Genomic_DNA"/>
</dbReference>
<dbReference type="SUPFAM" id="SSF54637">
    <property type="entry name" value="Thioesterase/thiol ester dehydrase-isomerase"/>
    <property type="match status" value="1"/>
</dbReference>
<dbReference type="PANTHER" id="PTHR31793">
    <property type="entry name" value="4-HYDROXYBENZOYL-COA THIOESTERASE FAMILY MEMBER"/>
    <property type="match status" value="1"/>
</dbReference>
<dbReference type="Pfam" id="PF13279">
    <property type="entry name" value="4HBT_2"/>
    <property type="match status" value="1"/>
</dbReference>
<sequence>MTADARLADFPVVRRWPVAWGDQDTFAHVNNVVYFRWFESVRIAFFEEIGWTRGGHTGGVGPILASTSCVFKAPLTYPDTVILAARAEDIGDDRFTMRYRIVSERLDRVAAEGEGRIVSFDYSAGAKAPLPAEVRAALLALHP</sequence>
<keyword evidence="2" id="KW-1185">Reference proteome</keyword>
<dbReference type="Gene3D" id="3.10.129.10">
    <property type="entry name" value="Hotdog Thioesterase"/>
    <property type="match status" value="1"/>
</dbReference>
<evidence type="ECO:0000313" key="2">
    <source>
        <dbReference type="Proteomes" id="UP001164459"/>
    </source>
</evidence>